<organism evidence="2 3">
    <name type="scientific">Neolewinella maritima</name>
    <dbReference type="NCBI Taxonomy" id="1383882"/>
    <lineage>
        <taxon>Bacteria</taxon>
        <taxon>Pseudomonadati</taxon>
        <taxon>Bacteroidota</taxon>
        <taxon>Saprospiria</taxon>
        <taxon>Saprospirales</taxon>
        <taxon>Lewinellaceae</taxon>
        <taxon>Neolewinella</taxon>
    </lineage>
</organism>
<sequence>MKRVFTLFLSLIITGSSSAQVCEVTSSFFDICSSCSTGSNPAIVDGVFRGQLIVTGGISYTLPESCTSAFTFADNVTIRIDNKVTFEIPGGIQIAPNTTVAVDGHVNGQSVLSGLTYSPKGGSGGNYADLSARLSNPDDFTKSASGQRASLPVELAYWEAEPADDHIALRWGSASESDNAYYEVEHSVDGVTFRPVGRRSGQGDSRTLLDYSYTHTEPTAGRNYYRLRQVDHDGSTELSGIIVQEYSSSRNSTTAVAATRPYPNPARAGHLLTVGQSDQQQQVTIYTAAGIHVGTYRLQQQRLRLPADLRTGSYVLRVGTTAHHLLVR</sequence>
<feature type="signal peptide" evidence="1">
    <location>
        <begin position="1"/>
        <end position="19"/>
    </location>
</feature>
<protein>
    <recommendedName>
        <fullName evidence="4">T9SS type A sorting domain-containing protein</fullName>
    </recommendedName>
</protein>
<dbReference type="Proteomes" id="UP000837803">
    <property type="component" value="Unassembled WGS sequence"/>
</dbReference>
<accession>A0ABM9AYF7</accession>
<evidence type="ECO:0000256" key="1">
    <source>
        <dbReference type="SAM" id="SignalP"/>
    </source>
</evidence>
<dbReference type="RefSeq" id="WP_238749524.1">
    <property type="nucleotide sequence ID" value="NZ_CAKLPZ010000001.1"/>
</dbReference>
<evidence type="ECO:0000313" key="2">
    <source>
        <dbReference type="EMBL" id="CAH0999336.1"/>
    </source>
</evidence>
<proteinExistence type="predicted"/>
<keyword evidence="1" id="KW-0732">Signal</keyword>
<dbReference type="EMBL" id="CAKLPZ010000001">
    <property type="protein sequence ID" value="CAH0999336.1"/>
    <property type="molecule type" value="Genomic_DNA"/>
</dbReference>
<evidence type="ECO:0008006" key="4">
    <source>
        <dbReference type="Google" id="ProtNLM"/>
    </source>
</evidence>
<comment type="caution">
    <text evidence="2">The sequence shown here is derived from an EMBL/GenBank/DDBJ whole genome shotgun (WGS) entry which is preliminary data.</text>
</comment>
<evidence type="ECO:0000313" key="3">
    <source>
        <dbReference type="Proteomes" id="UP000837803"/>
    </source>
</evidence>
<reference evidence="2" key="1">
    <citation type="submission" date="2021-12" db="EMBL/GenBank/DDBJ databases">
        <authorList>
            <person name="Rodrigo-Torres L."/>
            <person name="Arahal R. D."/>
            <person name="Lucena T."/>
        </authorList>
    </citation>
    <scope>NUCLEOTIDE SEQUENCE</scope>
    <source>
        <strain evidence="2">CECT 8419</strain>
    </source>
</reference>
<keyword evidence="3" id="KW-1185">Reference proteome</keyword>
<feature type="chain" id="PRO_5046136530" description="T9SS type A sorting domain-containing protein" evidence="1">
    <location>
        <begin position="20"/>
        <end position="328"/>
    </location>
</feature>
<gene>
    <name evidence="2" type="ORF">LEM8419_00634</name>
</gene>
<name>A0ABM9AYF7_9BACT</name>